<evidence type="ECO:0000256" key="1">
    <source>
        <dbReference type="SAM" id="MobiDB-lite"/>
    </source>
</evidence>
<feature type="compositionally biased region" description="Polar residues" evidence="1">
    <location>
        <begin position="159"/>
        <end position="190"/>
    </location>
</feature>
<gene>
    <name evidence="2" type="ORF">PVC01_000065500</name>
    <name evidence="3" type="ORF">PVC01_000102000</name>
</gene>
<dbReference type="VEuPathDB" id="PlasmoDB:PVP01_0005460"/>
<protein>
    <recommendedName>
        <fullName evidence="5">VIR protein</fullName>
    </recommendedName>
</protein>
<dbReference type="EMBL" id="FLYI01000188">
    <property type="protein sequence ID" value="SCA60451.1"/>
    <property type="molecule type" value="Genomic_DNA"/>
</dbReference>
<dbReference type="Proteomes" id="UP000305196">
    <property type="component" value="Unassembled WGS sequence"/>
</dbReference>
<dbReference type="EMBL" id="FLYI01000432">
    <property type="protein sequence ID" value="SCA60689.1"/>
    <property type="molecule type" value="Genomic_DNA"/>
</dbReference>
<evidence type="ECO:0000313" key="4">
    <source>
        <dbReference type="Proteomes" id="UP000305196"/>
    </source>
</evidence>
<feature type="compositionally biased region" description="Polar residues" evidence="1">
    <location>
        <begin position="339"/>
        <end position="348"/>
    </location>
</feature>
<feature type="region of interest" description="Disordered" evidence="1">
    <location>
        <begin position="264"/>
        <end position="284"/>
    </location>
</feature>
<name>A0A1G4E883_PLAVI</name>
<feature type="compositionally biased region" description="Polar residues" evidence="1">
    <location>
        <begin position="140"/>
        <end position="151"/>
    </location>
</feature>
<dbReference type="AlphaFoldDB" id="A0A1G4E883"/>
<dbReference type="VEuPathDB" id="PlasmoDB:PVW1_050042400"/>
<feature type="compositionally biased region" description="Polar residues" evidence="1">
    <location>
        <begin position="198"/>
        <end position="211"/>
    </location>
</feature>
<evidence type="ECO:0008006" key="5">
    <source>
        <dbReference type="Google" id="ProtNLM"/>
    </source>
</evidence>
<dbReference type="VEuPathDB" id="PlasmoDB:PVX_018150"/>
<sequence length="492" mass="53303">MAWSFGRPNIYSNVYYKYNSGPCMNDYANIKSDIIQQIAKFEKSTRANFYQRWAELNKYIIQKDNELNDCYKNKYVNVKLIDVEEIKKFTKKCNEKGKCNNGTSPTKKPKITKAPAKITCKKGEECKKETSITNVVKSQLKLSSGAANPQGSERKNSHEQGINQADVQKSRQESVIPQSLSGSTPSGDSVRTNDKTSQEIVDQHSTTSVVVKTQALPLNASSPSRISELGSPPSQPYSQCISGETSDLACTSTRKNLDINVIQTNQDSGNPLDTSNPEIQDSPGKVDVAQTRGFQDVSKGRSEGLAPTNRISGSGQHIHEDSLHTTTSGTGIDTVAPGNLNTDSSEVNNAAPRDIPSGHVGTNSMTSVDGPSYNRTSDSEDNSAQSFRSEGNVVEFSKGSSSDSQDAPVIGSRVQVPDHITSCREGATFAGNDNGMSCNAEPVGELNEVKLDMLGKVINAIQNNPQIIKTSMPIGIVLLLGLLFKVNYNLLH</sequence>
<accession>A0A1G4E883</accession>
<feature type="compositionally biased region" description="Polar residues" evidence="1">
    <location>
        <begin position="360"/>
        <end position="389"/>
    </location>
</feature>
<evidence type="ECO:0000313" key="2">
    <source>
        <dbReference type="EMBL" id="SCA60451.1"/>
    </source>
</evidence>
<evidence type="ECO:0000313" key="3">
    <source>
        <dbReference type="EMBL" id="SCA60689.1"/>
    </source>
</evidence>
<reference evidence="3 4" key="1">
    <citation type="submission" date="2016-07" db="EMBL/GenBank/DDBJ databases">
        <authorList>
            <consortium name="Pathogen Informatics"/>
        </authorList>
    </citation>
    <scope>NUCLEOTIDE SEQUENCE [LARGE SCALE GENOMIC DNA]</scope>
</reference>
<dbReference type="VEuPathDB" id="PlasmoDB:PVPAM_010006200"/>
<feature type="region of interest" description="Disordered" evidence="1">
    <location>
        <begin position="296"/>
        <end position="410"/>
    </location>
</feature>
<feature type="region of interest" description="Disordered" evidence="1">
    <location>
        <begin position="140"/>
        <end position="216"/>
    </location>
</feature>
<feature type="compositionally biased region" description="Polar residues" evidence="1">
    <location>
        <begin position="264"/>
        <end position="279"/>
    </location>
</feature>
<organism evidence="3 4">
    <name type="scientific">Plasmodium vivax</name>
    <name type="common">malaria parasite P. vivax</name>
    <dbReference type="NCBI Taxonomy" id="5855"/>
    <lineage>
        <taxon>Eukaryota</taxon>
        <taxon>Sar</taxon>
        <taxon>Alveolata</taxon>
        <taxon>Apicomplexa</taxon>
        <taxon>Aconoidasida</taxon>
        <taxon>Haemosporida</taxon>
        <taxon>Plasmodiidae</taxon>
        <taxon>Plasmodium</taxon>
        <taxon>Plasmodium (Plasmodium)</taxon>
    </lineage>
</organism>
<proteinExistence type="predicted"/>